<sequence>MRLLTHIVSPEQEGWPLRRLLRQELRISGSFLSRLKWRPGAILVNGRPATVAAVLHTGDAVTADVSDLPGDNPHIRPVAWPLDILWEDEDLLVLNKPAGIAIHPAALTEETVTVAGAVCHYLGQGSFHCVNRLDRGTTGVMVVAKTGYVHRLCMEQLHSGDFRRTYLAVCSGVPSPAAGSIDLPIGREPDSLLRRRVDPAGLAAHTDYETLWQGPDRALLRLTPGTGRTHQLRLHLSAIGHPLLGDWLYGQEDRDLIPRPALHSHRLELTHPVTRRRLTVTAPLPEDMARLLPEDMNKS</sequence>
<comment type="function">
    <text evidence="5">Responsible for synthesis of pseudouridine from uracil.</text>
</comment>
<dbReference type="PANTHER" id="PTHR21600">
    <property type="entry name" value="MITOCHONDRIAL RNA PSEUDOURIDINE SYNTHASE"/>
    <property type="match status" value="1"/>
</dbReference>
<comment type="similarity">
    <text evidence="2 5">Belongs to the pseudouridine synthase RluA family.</text>
</comment>
<dbReference type="EC" id="5.4.99.-" evidence="5"/>
<evidence type="ECO:0000259" key="6">
    <source>
        <dbReference type="Pfam" id="PF00849"/>
    </source>
</evidence>
<proteinExistence type="inferred from homology"/>
<dbReference type="NCBIfam" id="TIGR00005">
    <property type="entry name" value="rluA_subfam"/>
    <property type="match status" value="1"/>
</dbReference>
<dbReference type="PROSITE" id="PS01129">
    <property type="entry name" value="PSI_RLU"/>
    <property type="match status" value="1"/>
</dbReference>
<accession>A0AAE3AB75</accession>
<reference evidence="7" key="1">
    <citation type="submission" date="2021-10" db="EMBL/GenBank/DDBJ databases">
        <title>Anaerobic single-cell dispensing facilitates the cultivation of human gut bacteria.</title>
        <authorList>
            <person name="Afrizal A."/>
        </authorList>
    </citation>
    <scope>NUCLEOTIDE SEQUENCE</scope>
    <source>
        <strain evidence="7">CLA-AA-H272</strain>
    </source>
</reference>
<dbReference type="Pfam" id="PF00849">
    <property type="entry name" value="PseudoU_synth_2"/>
    <property type="match status" value="1"/>
</dbReference>
<feature type="active site" evidence="4">
    <location>
        <position position="134"/>
    </location>
</feature>
<dbReference type="GO" id="GO:0140098">
    <property type="term" value="F:catalytic activity, acting on RNA"/>
    <property type="evidence" value="ECO:0007669"/>
    <property type="project" value="UniProtKB-ARBA"/>
</dbReference>
<evidence type="ECO:0000256" key="1">
    <source>
        <dbReference type="ARBA" id="ARBA00000073"/>
    </source>
</evidence>
<dbReference type="EMBL" id="JAJEPW010000017">
    <property type="protein sequence ID" value="MCC2129362.1"/>
    <property type="molecule type" value="Genomic_DNA"/>
</dbReference>
<dbReference type="Proteomes" id="UP001199319">
    <property type="component" value="Unassembled WGS sequence"/>
</dbReference>
<dbReference type="InterPro" id="IPR006145">
    <property type="entry name" value="PsdUridine_synth_RsuA/RluA"/>
</dbReference>
<feature type="domain" description="Pseudouridine synthase RsuA/RluA-like" evidence="6">
    <location>
        <begin position="90"/>
        <end position="238"/>
    </location>
</feature>
<evidence type="ECO:0000256" key="5">
    <source>
        <dbReference type="RuleBase" id="RU362028"/>
    </source>
</evidence>
<dbReference type="PANTHER" id="PTHR21600:SF44">
    <property type="entry name" value="RIBOSOMAL LARGE SUBUNIT PSEUDOURIDINE SYNTHASE D"/>
    <property type="match status" value="1"/>
</dbReference>
<dbReference type="RefSeq" id="WP_302928636.1">
    <property type="nucleotide sequence ID" value="NZ_JAJEPW010000017.1"/>
</dbReference>
<dbReference type="InterPro" id="IPR006225">
    <property type="entry name" value="PsdUridine_synth_RluC/D"/>
</dbReference>
<dbReference type="GO" id="GO:0003723">
    <property type="term" value="F:RNA binding"/>
    <property type="evidence" value="ECO:0007669"/>
    <property type="project" value="InterPro"/>
</dbReference>
<dbReference type="InterPro" id="IPR050188">
    <property type="entry name" value="RluA_PseudoU_synthase"/>
</dbReference>
<dbReference type="CDD" id="cd02869">
    <property type="entry name" value="PseudoU_synth_RluA_like"/>
    <property type="match status" value="1"/>
</dbReference>
<evidence type="ECO:0000256" key="2">
    <source>
        <dbReference type="ARBA" id="ARBA00010876"/>
    </source>
</evidence>
<dbReference type="SUPFAM" id="SSF55120">
    <property type="entry name" value="Pseudouridine synthase"/>
    <property type="match status" value="1"/>
</dbReference>
<comment type="caution">
    <text evidence="7">The sequence shown here is derived from an EMBL/GenBank/DDBJ whole genome shotgun (WGS) entry which is preliminary data.</text>
</comment>
<keyword evidence="3 5" id="KW-0413">Isomerase</keyword>
<dbReference type="InterPro" id="IPR020103">
    <property type="entry name" value="PsdUridine_synth_cat_dom_sf"/>
</dbReference>
<gene>
    <name evidence="7" type="ORF">LKD37_07515</name>
</gene>
<protein>
    <recommendedName>
        <fullName evidence="5">Pseudouridine synthase</fullName>
        <ecNumber evidence="5">5.4.99.-</ecNumber>
    </recommendedName>
</protein>
<organism evidence="7 8">
    <name type="scientific">Brotocaccenecus cirricatena</name>
    <dbReference type="NCBI Taxonomy" id="3064195"/>
    <lineage>
        <taxon>Bacteria</taxon>
        <taxon>Bacillati</taxon>
        <taxon>Bacillota</taxon>
        <taxon>Clostridia</taxon>
        <taxon>Eubacteriales</taxon>
        <taxon>Oscillospiraceae</taxon>
        <taxon>Brotocaccenecus</taxon>
    </lineage>
</organism>
<keyword evidence="8" id="KW-1185">Reference proteome</keyword>
<dbReference type="GO" id="GO:0009982">
    <property type="term" value="F:pseudouridine synthase activity"/>
    <property type="evidence" value="ECO:0007669"/>
    <property type="project" value="InterPro"/>
</dbReference>
<name>A0AAE3AB75_9FIRM</name>
<evidence type="ECO:0000313" key="8">
    <source>
        <dbReference type="Proteomes" id="UP001199319"/>
    </source>
</evidence>
<evidence type="ECO:0000256" key="4">
    <source>
        <dbReference type="PIRSR" id="PIRSR606225-1"/>
    </source>
</evidence>
<dbReference type="AlphaFoldDB" id="A0AAE3AB75"/>
<dbReference type="GO" id="GO:0000455">
    <property type="term" value="P:enzyme-directed rRNA pseudouridine synthesis"/>
    <property type="evidence" value="ECO:0007669"/>
    <property type="project" value="TreeGrafter"/>
</dbReference>
<dbReference type="Gene3D" id="3.30.2350.10">
    <property type="entry name" value="Pseudouridine synthase"/>
    <property type="match status" value="1"/>
</dbReference>
<comment type="catalytic activity">
    <reaction evidence="1 5">
        <text>a uridine in RNA = a pseudouridine in RNA</text>
        <dbReference type="Rhea" id="RHEA:48348"/>
        <dbReference type="Rhea" id="RHEA-COMP:12068"/>
        <dbReference type="Rhea" id="RHEA-COMP:12069"/>
        <dbReference type="ChEBI" id="CHEBI:65314"/>
        <dbReference type="ChEBI" id="CHEBI:65315"/>
    </reaction>
</comment>
<dbReference type="InterPro" id="IPR006224">
    <property type="entry name" value="PsdUridine_synth_RluA-like_CS"/>
</dbReference>
<evidence type="ECO:0000313" key="7">
    <source>
        <dbReference type="EMBL" id="MCC2129362.1"/>
    </source>
</evidence>
<evidence type="ECO:0000256" key="3">
    <source>
        <dbReference type="ARBA" id="ARBA00023235"/>
    </source>
</evidence>